<dbReference type="Proteomes" id="UP000799757">
    <property type="component" value="Unassembled WGS sequence"/>
</dbReference>
<feature type="compositionally biased region" description="Low complexity" evidence="1">
    <location>
        <begin position="31"/>
        <end position="50"/>
    </location>
</feature>
<accession>A0A6A6X850</accession>
<dbReference type="AlphaFoldDB" id="A0A6A6X850"/>
<feature type="compositionally biased region" description="Acidic residues" evidence="1">
    <location>
        <begin position="501"/>
        <end position="528"/>
    </location>
</feature>
<protein>
    <submittedName>
        <fullName evidence="2">Uncharacterized protein</fullName>
    </submittedName>
</protein>
<reference evidence="2" key="1">
    <citation type="journal article" date="2020" name="Stud. Mycol.">
        <title>101 Dothideomycetes genomes: a test case for predicting lifestyles and emergence of pathogens.</title>
        <authorList>
            <person name="Haridas S."/>
            <person name="Albert R."/>
            <person name="Binder M."/>
            <person name="Bloem J."/>
            <person name="Labutti K."/>
            <person name="Salamov A."/>
            <person name="Andreopoulos B."/>
            <person name="Baker S."/>
            <person name="Barry K."/>
            <person name="Bills G."/>
            <person name="Bluhm B."/>
            <person name="Cannon C."/>
            <person name="Castanera R."/>
            <person name="Culley D."/>
            <person name="Daum C."/>
            <person name="Ezra D."/>
            <person name="Gonzalez J."/>
            <person name="Henrissat B."/>
            <person name="Kuo A."/>
            <person name="Liang C."/>
            <person name="Lipzen A."/>
            <person name="Lutzoni F."/>
            <person name="Magnuson J."/>
            <person name="Mondo S."/>
            <person name="Nolan M."/>
            <person name="Ohm R."/>
            <person name="Pangilinan J."/>
            <person name="Park H.-J."/>
            <person name="Ramirez L."/>
            <person name="Alfaro M."/>
            <person name="Sun H."/>
            <person name="Tritt A."/>
            <person name="Yoshinaga Y."/>
            <person name="Zwiers L.-H."/>
            <person name="Turgeon B."/>
            <person name="Goodwin S."/>
            <person name="Spatafora J."/>
            <person name="Crous P."/>
            <person name="Grigoriev I."/>
        </authorList>
    </citation>
    <scope>NUCLEOTIDE SEQUENCE</scope>
    <source>
        <strain evidence="2">CBS 109.77</strain>
    </source>
</reference>
<dbReference type="PANTHER" id="PTHR38701">
    <property type="entry name" value="CHROMOSOME 8, WHOLE GENOME SHOTGUN SEQUENCE"/>
    <property type="match status" value="1"/>
</dbReference>
<feature type="compositionally biased region" description="Polar residues" evidence="1">
    <location>
        <begin position="375"/>
        <end position="393"/>
    </location>
</feature>
<feature type="compositionally biased region" description="Low complexity" evidence="1">
    <location>
        <begin position="394"/>
        <end position="409"/>
    </location>
</feature>
<gene>
    <name evidence="2" type="ORF">K505DRAFT_326239</name>
</gene>
<sequence length="699" mass="75203">MPVDRVNANNGRPLKPTLASTRTAKTPVTPRLAPSVASVASAQAARTVRSNVGSTPRPNPAAPDDLSTPVKTFLNHNITPRSSSRKSRVGTVSPLSTPNATPSSTPSSSRPPSTIDFGQRDPGNGYGGLGLNGWNGPRVAVGAINFNTTPTPKPGTPSAFKHPAPEVGGTRGSAPMFFHASEVRPQETAPPPKKAPAFFYVNGQQDETSRSSSEAAPSPPLSSVGRSQPDSKFFHADSIQETRGASPILPQPVSASPEPWPNMPPAQQSLPSHQPPSPTKENIHLSYRKGASQVIRPSLHRGPSALSTISGPHASNVSFDSTRRRSSAASSVRFGHSKSASLSSIDSVTSLKKLTSNDMPQIAASPLQNERRAVSNGSTPEVVASTPSLQTEALSLSLSGLPSPGLQSPAKTSNEPSVLERMNELAANARRERKVLDLEISNSSLLAINRSLEREVRKQKAEIRRFRRMSRAGRFSMDTIVSDPEGFSAIGIDAIGNLSDMSEEEPEQVQEMDGLEDEDPEYSDESSFDEGTMSPTTLAARDAAHLEKDEKRLQLDLSKHQELLLDSQKMNQSLKRCMNWTEELIKEGQKALAYQVRVSDVKLGGRVLVKEEETEIEHEEESRGLLSPWTPSIRAIDPFEATSLPGSERTDRDSGVDLDGLKSLPAELRGYISPLGSPMTETPSRPRLSLKAEGMDATY</sequence>
<proteinExistence type="predicted"/>
<feature type="region of interest" description="Disordered" evidence="1">
    <location>
        <begin position="639"/>
        <end position="699"/>
    </location>
</feature>
<dbReference type="EMBL" id="MU001975">
    <property type="protein sequence ID" value="KAF2792324.1"/>
    <property type="molecule type" value="Genomic_DNA"/>
</dbReference>
<feature type="compositionally biased region" description="Polar residues" evidence="1">
    <location>
        <begin position="305"/>
        <end position="320"/>
    </location>
</feature>
<feature type="compositionally biased region" description="Polar residues" evidence="1">
    <location>
        <begin position="338"/>
        <end position="359"/>
    </location>
</feature>
<evidence type="ECO:0000313" key="2">
    <source>
        <dbReference type="EMBL" id="KAF2792324.1"/>
    </source>
</evidence>
<dbReference type="OrthoDB" id="2555519at2759"/>
<name>A0A6A6X850_9PLEO</name>
<feature type="region of interest" description="Disordered" evidence="1">
    <location>
        <begin position="1"/>
        <end position="131"/>
    </location>
</feature>
<organism evidence="2 3">
    <name type="scientific">Melanomma pulvis-pyrius CBS 109.77</name>
    <dbReference type="NCBI Taxonomy" id="1314802"/>
    <lineage>
        <taxon>Eukaryota</taxon>
        <taxon>Fungi</taxon>
        <taxon>Dikarya</taxon>
        <taxon>Ascomycota</taxon>
        <taxon>Pezizomycotina</taxon>
        <taxon>Dothideomycetes</taxon>
        <taxon>Pleosporomycetidae</taxon>
        <taxon>Pleosporales</taxon>
        <taxon>Melanommataceae</taxon>
        <taxon>Melanomma</taxon>
    </lineage>
</organism>
<evidence type="ECO:0000256" key="1">
    <source>
        <dbReference type="SAM" id="MobiDB-lite"/>
    </source>
</evidence>
<dbReference type="PANTHER" id="PTHR38701:SF1">
    <property type="entry name" value="UP-REGULATED DURING SEPTATION PROTEIN 1 DOMAIN-CONTAINING PROTEIN"/>
    <property type="match status" value="1"/>
</dbReference>
<keyword evidence="3" id="KW-1185">Reference proteome</keyword>
<feature type="region of interest" description="Disordered" evidence="1">
    <location>
        <begin position="147"/>
        <end position="283"/>
    </location>
</feature>
<feature type="region of interest" description="Disordered" evidence="1">
    <location>
        <begin position="297"/>
        <end position="421"/>
    </location>
</feature>
<feature type="compositionally biased region" description="Low complexity" evidence="1">
    <location>
        <begin position="93"/>
        <end position="114"/>
    </location>
</feature>
<evidence type="ECO:0000313" key="3">
    <source>
        <dbReference type="Proteomes" id="UP000799757"/>
    </source>
</evidence>
<feature type="region of interest" description="Disordered" evidence="1">
    <location>
        <begin position="500"/>
        <end position="533"/>
    </location>
</feature>